<dbReference type="EMBL" id="CP163441">
    <property type="protein sequence ID" value="XDQ46615.1"/>
    <property type="molecule type" value="Genomic_DNA"/>
</dbReference>
<dbReference type="RefSeq" id="WP_369225625.1">
    <property type="nucleotide sequence ID" value="NZ_CP163441.1"/>
</dbReference>
<name>A0AB39QVD2_9ACTN</name>
<evidence type="ECO:0000256" key="1">
    <source>
        <dbReference type="SAM" id="MobiDB-lite"/>
    </source>
</evidence>
<protein>
    <submittedName>
        <fullName evidence="2">Uncharacterized protein</fullName>
    </submittedName>
</protein>
<organism evidence="2">
    <name type="scientific">Streptomyces sp. R39</name>
    <dbReference type="NCBI Taxonomy" id="3238631"/>
    <lineage>
        <taxon>Bacteria</taxon>
        <taxon>Bacillati</taxon>
        <taxon>Actinomycetota</taxon>
        <taxon>Actinomycetes</taxon>
        <taxon>Kitasatosporales</taxon>
        <taxon>Streptomycetaceae</taxon>
        <taxon>Streptomyces</taxon>
    </lineage>
</organism>
<feature type="region of interest" description="Disordered" evidence="1">
    <location>
        <begin position="1"/>
        <end position="58"/>
    </location>
</feature>
<dbReference type="AlphaFoldDB" id="A0AB39QVD2"/>
<gene>
    <name evidence="2" type="ORF">AB5J52_32560</name>
</gene>
<sequence>MPPESTHGDIHTGDVSGTFVVGDDNRVTNTTRPPEQPQPQPQPQSQPQPGQQNSAADQAAVFAVEHGTMHVTYNAAAERGAEG</sequence>
<feature type="compositionally biased region" description="Basic and acidic residues" evidence="1">
    <location>
        <begin position="1"/>
        <end position="12"/>
    </location>
</feature>
<reference evidence="2" key="1">
    <citation type="submission" date="2024-07" db="EMBL/GenBank/DDBJ databases">
        <authorList>
            <person name="Yu S.T."/>
        </authorList>
    </citation>
    <scope>NUCLEOTIDE SEQUENCE</scope>
    <source>
        <strain evidence="2">R39</strain>
    </source>
</reference>
<feature type="compositionally biased region" description="Pro residues" evidence="1">
    <location>
        <begin position="34"/>
        <end position="46"/>
    </location>
</feature>
<accession>A0AB39QVD2</accession>
<evidence type="ECO:0000313" key="2">
    <source>
        <dbReference type="EMBL" id="XDQ46615.1"/>
    </source>
</evidence>
<proteinExistence type="predicted"/>